<proteinExistence type="predicted"/>
<evidence type="ECO:0000259" key="3">
    <source>
        <dbReference type="PROSITE" id="PS50042"/>
    </source>
</evidence>
<dbReference type="OrthoDB" id="10294635at2759"/>
<dbReference type="EMBL" id="CT868043">
    <property type="protein sequence ID" value="CAK66264.1"/>
    <property type="molecule type" value="Genomic_DNA"/>
</dbReference>
<keyword evidence="5" id="KW-1185">Reference proteome</keyword>
<dbReference type="SMART" id="SM00100">
    <property type="entry name" value="cNMP"/>
    <property type="match status" value="1"/>
</dbReference>
<feature type="compositionally biased region" description="Low complexity" evidence="1">
    <location>
        <begin position="700"/>
        <end position="712"/>
    </location>
</feature>
<organism evidence="4 5">
    <name type="scientific">Paramecium tetraurelia</name>
    <dbReference type="NCBI Taxonomy" id="5888"/>
    <lineage>
        <taxon>Eukaryota</taxon>
        <taxon>Sar</taxon>
        <taxon>Alveolata</taxon>
        <taxon>Ciliophora</taxon>
        <taxon>Intramacronucleata</taxon>
        <taxon>Oligohymenophorea</taxon>
        <taxon>Peniculida</taxon>
        <taxon>Parameciidae</taxon>
        <taxon>Paramecium</taxon>
    </lineage>
</organism>
<sequence length="939" mass="110935">MLVQPHPNIQQGSCSRSMSISMDDSIYTQIQPIVQKMTVVNKHQLQVRKPSDVAQEMIRSPLTTSVTPQIASDRQPQSEMKDLLLIREEPSNKEHSVQISDRCKRTHRTRMKSISQQSILIDEKPLHSYSDVQWSELMSLKTVSAHSPLQQHLICDKAADIYQNNSSGRRFQPKKQNRYYHASNAAYCFYICFFMSQMLINLHESFQKQNAYQILLIVFQVIYILNQILFEQYDDGEIINNMEQLIQMYLKRQSIFDLITLIPVIFALSSERCHFIQLVHIVRLWKLRQLMKELEQLYGRIFKYIYYLMEFHFVQFIALSILQYNQDRRINFYNEFIVLIYRSEDSNAITYFIRMLTLIYYCFCVFRLTIRDDAELLNKLELRCCTRQQINTYMNKLNQQKPVDLNFLSQLPQTFVDDVKSQRYLHLLQNMPIFKSSFSENTLKQICSLIQEYTYIPNQVVLMQQTSNQHLFMILSGGVQISQRKEGSSNQDFKIKVLGKNSFFNNQAFFKNAYSNINATSIGYSQIAQLDLDQFLECIKSHYQERQKYKMMVDQIVLYEFYSLCQLCCYACGKFHDIDECDHVHYIPKKSKLVEYIQSNDLQIRRNYLRRRKGKQKQRRLKSNILKIEEAALHYQQQNFESDITDDNKIYQDEVISIQQAYMGEMSHRQTERQNSLQQSQQTQRRGSQCSMRESLHSLQQQQQQPQQQQHQLMDIPNISPVQYVQQPQSGMSHSSFGQLFKDVSVNRKNINGSSDKNSSGNVFSLPYSSNGSKNTVNNMISIQEKDELFNIQMKRLMLQDSVYYHQKRIQNQVDNCSQNTLSKYQKYNTTQPQQQQQQAQAIRSDRKSNSCISESEIGDHQLLQQQDLQPSRYGIQSSKFTGETAKQFLKNPLEMPNLEFHQSFENSRQFSEYFPQYNVDYTIQCYKNYQQARSSAYK</sequence>
<feature type="compositionally biased region" description="Low complexity" evidence="1">
    <location>
        <begin position="673"/>
        <end position="689"/>
    </location>
</feature>
<dbReference type="InParanoid" id="A0C647"/>
<keyword evidence="2" id="KW-0812">Transmembrane</keyword>
<dbReference type="InterPro" id="IPR018490">
    <property type="entry name" value="cNMP-bd_dom_sf"/>
</dbReference>
<evidence type="ECO:0000256" key="2">
    <source>
        <dbReference type="SAM" id="Phobius"/>
    </source>
</evidence>
<feature type="transmembrane region" description="Helical" evidence="2">
    <location>
        <begin position="212"/>
        <end position="230"/>
    </location>
</feature>
<dbReference type="RefSeq" id="XP_001433661.1">
    <property type="nucleotide sequence ID" value="XM_001433624.1"/>
</dbReference>
<dbReference type="Gene3D" id="2.60.120.10">
    <property type="entry name" value="Jelly Rolls"/>
    <property type="match status" value="1"/>
</dbReference>
<feature type="domain" description="Cyclic nucleotide-binding" evidence="3">
    <location>
        <begin position="434"/>
        <end position="535"/>
    </location>
</feature>
<dbReference type="Proteomes" id="UP000000600">
    <property type="component" value="Unassembled WGS sequence"/>
</dbReference>
<feature type="region of interest" description="Disordered" evidence="1">
    <location>
        <begin position="749"/>
        <end position="771"/>
    </location>
</feature>
<dbReference type="GO" id="GO:0003254">
    <property type="term" value="P:regulation of membrane depolarization"/>
    <property type="evidence" value="ECO:0000318"/>
    <property type="project" value="GO_Central"/>
</dbReference>
<evidence type="ECO:0000313" key="4">
    <source>
        <dbReference type="EMBL" id="CAK66264.1"/>
    </source>
</evidence>
<dbReference type="Pfam" id="PF00027">
    <property type="entry name" value="cNMP_binding"/>
    <property type="match status" value="1"/>
</dbReference>
<dbReference type="CDD" id="cd00038">
    <property type="entry name" value="CAP_ED"/>
    <property type="match status" value="1"/>
</dbReference>
<feature type="region of interest" description="Disordered" evidence="1">
    <location>
        <begin position="829"/>
        <end position="851"/>
    </location>
</feature>
<feature type="transmembrane region" description="Helical" evidence="2">
    <location>
        <begin position="179"/>
        <end position="200"/>
    </location>
</feature>
<keyword evidence="2" id="KW-1133">Transmembrane helix</keyword>
<name>A0C647_PARTE</name>
<feature type="region of interest" description="Disordered" evidence="1">
    <location>
        <begin position="665"/>
        <end position="712"/>
    </location>
</feature>
<dbReference type="AlphaFoldDB" id="A0C647"/>
<keyword evidence="2" id="KW-0472">Membrane</keyword>
<dbReference type="PROSITE" id="PS50042">
    <property type="entry name" value="CNMP_BINDING_3"/>
    <property type="match status" value="1"/>
</dbReference>
<accession>A0C647</accession>
<dbReference type="GeneID" id="5019446"/>
<feature type="transmembrane region" description="Helical" evidence="2">
    <location>
        <begin position="351"/>
        <end position="370"/>
    </location>
</feature>
<gene>
    <name evidence="4" type="ORF">GSPATT00035393001</name>
</gene>
<dbReference type="GO" id="GO:0005249">
    <property type="term" value="F:voltage-gated potassium channel activity"/>
    <property type="evidence" value="ECO:0000318"/>
    <property type="project" value="GO_Central"/>
</dbReference>
<dbReference type="InterPro" id="IPR014710">
    <property type="entry name" value="RmlC-like_jellyroll"/>
</dbReference>
<feature type="compositionally biased region" description="Low complexity" evidence="1">
    <location>
        <begin position="832"/>
        <end position="842"/>
    </location>
</feature>
<dbReference type="PANTHER" id="PTHR45689:SF5">
    <property type="entry name" value="I[[H]] CHANNEL, ISOFORM E"/>
    <property type="match status" value="1"/>
</dbReference>
<dbReference type="GO" id="GO:0071805">
    <property type="term" value="P:potassium ion transmembrane transport"/>
    <property type="evidence" value="ECO:0000318"/>
    <property type="project" value="GO_Central"/>
</dbReference>
<dbReference type="SUPFAM" id="SSF51206">
    <property type="entry name" value="cAMP-binding domain-like"/>
    <property type="match status" value="1"/>
</dbReference>
<dbReference type="GO" id="GO:0035725">
    <property type="term" value="P:sodium ion transmembrane transport"/>
    <property type="evidence" value="ECO:0000318"/>
    <property type="project" value="GO_Central"/>
</dbReference>
<evidence type="ECO:0000313" key="5">
    <source>
        <dbReference type="Proteomes" id="UP000000600"/>
    </source>
</evidence>
<dbReference type="PANTHER" id="PTHR45689">
    <property type="entry name" value="I[[H]] CHANNEL, ISOFORM E"/>
    <property type="match status" value="1"/>
</dbReference>
<protein>
    <recommendedName>
        <fullName evidence="3">Cyclic nucleotide-binding domain-containing protein</fullName>
    </recommendedName>
</protein>
<dbReference type="OMA" id="LIYYCFC"/>
<evidence type="ECO:0000256" key="1">
    <source>
        <dbReference type="SAM" id="MobiDB-lite"/>
    </source>
</evidence>
<dbReference type="HOGENOM" id="CLU_341158_0_0_1"/>
<dbReference type="KEGG" id="ptm:GSPATT00035393001"/>
<dbReference type="InterPro" id="IPR051413">
    <property type="entry name" value="K/Na_HCN_channel"/>
</dbReference>
<reference evidence="4 5" key="1">
    <citation type="journal article" date="2006" name="Nature">
        <title>Global trends of whole-genome duplications revealed by the ciliate Paramecium tetraurelia.</title>
        <authorList>
            <consortium name="Genoscope"/>
            <person name="Aury J.-M."/>
            <person name="Jaillon O."/>
            <person name="Duret L."/>
            <person name="Noel B."/>
            <person name="Jubin C."/>
            <person name="Porcel B.M."/>
            <person name="Segurens B."/>
            <person name="Daubin V."/>
            <person name="Anthouard V."/>
            <person name="Aiach N."/>
            <person name="Arnaiz O."/>
            <person name="Billaut A."/>
            <person name="Beisson J."/>
            <person name="Blanc I."/>
            <person name="Bouhouche K."/>
            <person name="Camara F."/>
            <person name="Duharcourt S."/>
            <person name="Guigo R."/>
            <person name="Gogendeau D."/>
            <person name="Katinka M."/>
            <person name="Keller A.-M."/>
            <person name="Kissmehl R."/>
            <person name="Klotz C."/>
            <person name="Koll F."/>
            <person name="Le Moue A."/>
            <person name="Lepere C."/>
            <person name="Malinsky S."/>
            <person name="Nowacki M."/>
            <person name="Nowak J.K."/>
            <person name="Plattner H."/>
            <person name="Poulain J."/>
            <person name="Ruiz F."/>
            <person name="Serrano V."/>
            <person name="Zagulski M."/>
            <person name="Dessen P."/>
            <person name="Betermier M."/>
            <person name="Weissenbach J."/>
            <person name="Scarpelli C."/>
            <person name="Schachter V."/>
            <person name="Sperling L."/>
            <person name="Meyer E."/>
            <person name="Cohen J."/>
            <person name="Wincker P."/>
        </authorList>
    </citation>
    <scope>NUCLEOTIDE SEQUENCE [LARGE SCALE GENOMIC DNA]</scope>
    <source>
        <strain evidence="4 5">Stock d4-2</strain>
    </source>
</reference>
<dbReference type="InterPro" id="IPR000595">
    <property type="entry name" value="cNMP-bd_dom"/>
</dbReference>
<dbReference type="GO" id="GO:0098855">
    <property type="term" value="C:HCN channel complex"/>
    <property type="evidence" value="ECO:0000318"/>
    <property type="project" value="GO_Central"/>
</dbReference>
<dbReference type="STRING" id="5888.A0C647"/>